<dbReference type="CDD" id="cd03784">
    <property type="entry name" value="GT1_Gtf-like"/>
    <property type="match status" value="1"/>
</dbReference>
<dbReference type="GO" id="GO:0010294">
    <property type="term" value="F:abscisic acid glucosyltransferase activity"/>
    <property type="evidence" value="ECO:0007669"/>
    <property type="project" value="TreeGrafter"/>
</dbReference>
<dbReference type="EC" id="2.4.1.-" evidence="4"/>
<dbReference type="GO" id="GO:0080044">
    <property type="term" value="F:quercetin 7-O-glucosyltransferase activity"/>
    <property type="evidence" value="ECO:0007669"/>
    <property type="project" value="TreeGrafter"/>
</dbReference>
<dbReference type="PANTHER" id="PTHR11926:SF1264">
    <property type="entry name" value="GLYCOSYLTRANSFERASE-RELATED"/>
    <property type="match status" value="1"/>
</dbReference>
<comment type="similarity">
    <text evidence="1 3">Belongs to the UDP-glycosyltransferase family.</text>
</comment>
<gene>
    <name evidence="5" type="ORF">FH972_004066</name>
</gene>
<evidence type="ECO:0000313" key="5">
    <source>
        <dbReference type="EMBL" id="KAE7999660.1"/>
    </source>
</evidence>
<dbReference type="PANTHER" id="PTHR11926">
    <property type="entry name" value="GLUCOSYL/GLUCURONOSYL TRANSFERASES"/>
    <property type="match status" value="1"/>
</dbReference>
<proteinExistence type="inferred from homology"/>
<evidence type="ECO:0000256" key="4">
    <source>
        <dbReference type="RuleBase" id="RU362057"/>
    </source>
</evidence>
<protein>
    <recommendedName>
        <fullName evidence="4">Glycosyltransferase</fullName>
        <ecNumber evidence="4">2.4.1.-</ecNumber>
    </recommendedName>
</protein>
<reference evidence="5 6" key="1">
    <citation type="submission" date="2019-06" db="EMBL/GenBank/DDBJ databases">
        <title>A chromosomal-level reference genome of Carpinus fangiana (Coryloideae, Betulaceae).</title>
        <authorList>
            <person name="Yang X."/>
            <person name="Wang Z."/>
            <person name="Zhang L."/>
            <person name="Hao G."/>
            <person name="Liu J."/>
            <person name="Yang Y."/>
        </authorList>
    </citation>
    <scope>NUCLEOTIDE SEQUENCE [LARGE SCALE GENOMIC DNA]</scope>
    <source>
        <strain evidence="5">Cfa_2016G</strain>
        <tissue evidence="5">Leaf</tissue>
    </source>
</reference>
<dbReference type="SUPFAM" id="SSF53756">
    <property type="entry name" value="UDP-Glycosyltransferase/glycogen phosphorylase"/>
    <property type="match status" value="1"/>
</dbReference>
<dbReference type="FunFam" id="3.40.50.2000:FF:000019">
    <property type="entry name" value="Glycosyltransferase"/>
    <property type="match status" value="1"/>
</dbReference>
<evidence type="ECO:0000313" key="6">
    <source>
        <dbReference type="Proteomes" id="UP000327013"/>
    </source>
</evidence>
<evidence type="ECO:0000256" key="3">
    <source>
        <dbReference type="RuleBase" id="RU003718"/>
    </source>
</evidence>
<dbReference type="Proteomes" id="UP000327013">
    <property type="component" value="Chromosome 1"/>
</dbReference>
<keyword evidence="2 3" id="KW-0808">Transferase</keyword>
<name>A0A5N6QND2_9ROSI</name>
<dbReference type="Gene3D" id="3.40.50.2000">
    <property type="entry name" value="Glycogen Phosphorylase B"/>
    <property type="match status" value="2"/>
</dbReference>
<dbReference type="AlphaFoldDB" id="A0A5N6QND2"/>
<dbReference type="InterPro" id="IPR035595">
    <property type="entry name" value="UDP_glycos_trans_CS"/>
</dbReference>
<dbReference type="InterPro" id="IPR002213">
    <property type="entry name" value="UDP_glucos_trans"/>
</dbReference>
<dbReference type="OrthoDB" id="5835829at2759"/>
<evidence type="ECO:0000256" key="1">
    <source>
        <dbReference type="ARBA" id="ARBA00009995"/>
    </source>
</evidence>
<dbReference type="Pfam" id="PF00201">
    <property type="entry name" value="UDPGT"/>
    <property type="match status" value="1"/>
</dbReference>
<sequence>MSADDREVHVLMVTAAMQGQLNPMLRFAKRLVSNGVHVTLATTELARQRMLKHNTLSSQNTTIQLEFFSDGLSLEFDREKNFELFVESLRTKASRNLSYLVSNLTKNNNFSCMIVNGFMPWWVDVAADHGIPAAMLWNQASAIYSIYYHYFKHPNLFPDLENPNGIVELPGMPLLKIEDLPSFIFPTENACMTKLVSEFVQYLDKVKWVLGVSVYELEKNIVNSMASLTPILSIGPLVSPFLLGKEETVPFKVDMWTAEDYCIEWLDNQLPSSVFYVSFGSMKVLSQKQMDNIATGLKKSNKPFLWVAKPPEKGCEMKAGELPSWFLEEKEGIGLVVKWCSQEKVLMHQAVACFMTHCGWSSTLETVVAGVPVIAYPEWTDQLTNAKLLTDVFKVGVRIRNGEDGVASAEDVERRIVEVIDGPGAVEIKKRAMELKEAAKEAMEVGGSSEHNFNQFIDEIARKPCHTESTHDV</sequence>
<dbReference type="PROSITE" id="PS00375">
    <property type="entry name" value="UDPGT"/>
    <property type="match status" value="1"/>
</dbReference>
<evidence type="ECO:0000256" key="2">
    <source>
        <dbReference type="ARBA" id="ARBA00022679"/>
    </source>
</evidence>
<keyword evidence="6" id="KW-1185">Reference proteome</keyword>
<keyword evidence="3" id="KW-0328">Glycosyltransferase</keyword>
<dbReference type="EMBL" id="CM017321">
    <property type="protein sequence ID" value="KAE7999660.1"/>
    <property type="molecule type" value="Genomic_DNA"/>
</dbReference>
<accession>A0A5N6QND2</accession>
<organism evidence="5 6">
    <name type="scientific">Carpinus fangiana</name>
    <dbReference type="NCBI Taxonomy" id="176857"/>
    <lineage>
        <taxon>Eukaryota</taxon>
        <taxon>Viridiplantae</taxon>
        <taxon>Streptophyta</taxon>
        <taxon>Embryophyta</taxon>
        <taxon>Tracheophyta</taxon>
        <taxon>Spermatophyta</taxon>
        <taxon>Magnoliopsida</taxon>
        <taxon>eudicotyledons</taxon>
        <taxon>Gunneridae</taxon>
        <taxon>Pentapetalae</taxon>
        <taxon>rosids</taxon>
        <taxon>fabids</taxon>
        <taxon>Fagales</taxon>
        <taxon>Betulaceae</taxon>
        <taxon>Carpinus</taxon>
    </lineage>
</organism>
<dbReference type="GO" id="GO:0080043">
    <property type="term" value="F:quercetin 3-O-glucosyltransferase activity"/>
    <property type="evidence" value="ECO:0007669"/>
    <property type="project" value="TreeGrafter"/>
</dbReference>